<feature type="region of interest" description="Disordered" evidence="12">
    <location>
        <begin position="617"/>
        <end position="642"/>
    </location>
</feature>
<feature type="compositionally biased region" description="Low complexity" evidence="12">
    <location>
        <begin position="309"/>
        <end position="338"/>
    </location>
</feature>
<feature type="region of interest" description="Disordered" evidence="12">
    <location>
        <begin position="1577"/>
        <end position="1602"/>
    </location>
</feature>
<evidence type="ECO:0000256" key="2">
    <source>
        <dbReference type="ARBA" id="ARBA00022553"/>
    </source>
</evidence>
<dbReference type="InterPro" id="IPR003594">
    <property type="entry name" value="HATPase_dom"/>
</dbReference>
<accession>A0A4Y7U0C5</accession>
<feature type="region of interest" description="Disordered" evidence="12">
    <location>
        <begin position="34"/>
        <end position="187"/>
    </location>
</feature>
<dbReference type="GO" id="GO:0000155">
    <property type="term" value="F:phosphorelay sensor kinase activity"/>
    <property type="evidence" value="ECO:0007669"/>
    <property type="project" value="InterPro"/>
</dbReference>
<dbReference type="InterPro" id="IPR004358">
    <property type="entry name" value="Sig_transdc_His_kin-like_C"/>
</dbReference>
<dbReference type="InterPro" id="IPR035965">
    <property type="entry name" value="PAS-like_dom_sf"/>
</dbReference>
<dbReference type="GO" id="GO:0006355">
    <property type="term" value="P:regulation of DNA-templated transcription"/>
    <property type="evidence" value="ECO:0007669"/>
    <property type="project" value="InterPro"/>
</dbReference>
<keyword evidence="3" id="KW-0716">Sensory transduction</keyword>
<keyword evidence="4" id="KW-0808">Transferase</keyword>
<dbReference type="InterPro" id="IPR029016">
    <property type="entry name" value="GAF-like_dom_sf"/>
</dbReference>
<keyword evidence="8" id="KW-0157">Chromophore</keyword>
<evidence type="ECO:0000256" key="7">
    <source>
        <dbReference type="ARBA" id="ARBA00022840"/>
    </source>
</evidence>
<dbReference type="SMART" id="SM00388">
    <property type="entry name" value="HisKA"/>
    <property type="match status" value="1"/>
</dbReference>
<feature type="domain" description="Phytochrome chromophore attachment site" evidence="13">
    <location>
        <begin position="668"/>
        <end position="830"/>
    </location>
</feature>
<feature type="compositionally biased region" description="Gly residues" evidence="12">
    <location>
        <begin position="65"/>
        <end position="75"/>
    </location>
</feature>
<dbReference type="PANTHER" id="PTHR43065:SF10">
    <property type="entry name" value="PEROXIDE STRESS-ACTIVATED HISTIDINE KINASE MAK3"/>
    <property type="match status" value="1"/>
</dbReference>
<feature type="compositionally biased region" description="Low complexity" evidence="12">
    <location>
        <begin position="569"/>
        <end position="579"/>
    </location>
</feature>
<dbReference type="Pfam" id="PF02518">
    <property type="entry name" value="HATPase_c"/>
    <property type="match status" value="1"/>
</dbReference>
<dbReference type="Pfam" id="PF00512">
    <property type="entry name" value="HisKA"/>
    <property type="match status" value="1"/>
</dbReference>
<sequence length="1602" mass="175744">MSAEVSDEHTQRSSHCSAPPSFFVYPVRSLLTGRIQPAPDSSQYGPAIPLPVPQRSNSSSDIGGSIVGRRGGLEGGVPMSEVDTIIGEQRDVEGGDHSTRRSRPSDEQEGSSPSPPSSPPKRQRSQSVPDPGSRLSRRKGKGKTKSRTNYRHFPGDDAGLDKPFSTALSRPPPDSSPSPELVNNQEGDVFWMQSPPLPIVAGPALAASSASLLPTPPIQSPEVVEEPPTHPIPEDILAEPMQDDQSGQEGRLPFNLSEYGLVHLPPLPSSGNSSERWSSDRFYSATSQSGSQSDASNPAKLRRRLQNIHGSHPSSSSLGGAMPGSNDSGSLSNQSSDGPHVTFQFQHVQDADGHHVIVGREGQLQRCEDEPIHTPGAVQGFGVLIAVQDIQEENLLVVRQVSENSTELLGLPPKHLFSLECFTDALPEEQVDIFWDNINFLLEPGGKSLDEEKNSPHVFLLSGWGAPDSAAPGDPNQRDGRMTWSCWCAVHRMEHPDSSNPGLIVIELELEKDKLNPLYPVVETPVIALPRPAAPRRPSAQTTRMSPSCSGEGTTSSSDPGTIAPSPPSETSTSVSSDTLFGLDGADDWLPDKERILESTTTHSKPILALERLRHMSRHTGPEPNPDTPKGQQRRARRQAGRSSAAVGMMDVFAVMTQINDQLGAAMDLENFLKIVVGVIKDLTQFHRVMVYQFDEVWDGQVVAELVDWSKSHDLFMGLHFPAADIPAQARELYAINKVRLLYDRSQRTARIVCKSKEDLETPLNMTHCYLRAMSPIHIQYLENMGVRASMSISILSFGQLWGLVTCHSYGTHGMRVSFPVRQMIRLLSQAISKNIERLSYAQRLHTRKLVNTITSEKHPTGYIVSNADDLLGLFDADFGILVIGEGAKILGPNQNGQEILVMAEYLRLKQFTTIQASQAVISDYPDLRLTTGLEVVAGLLYVPLSRGGRDFIAFLRRGQPRSVKWAGKPYKDQKSGVLEPRKSFKMWSETVAGRCRAWTDEQLETAGVLALVYGKFIEVWRQKESAMETTKLTNILLSNASHEVRTPLNHIINYLELALNGSLDGETRENLRRSHAASKGLLFTINDLLDLTRHESGNETSFNEPFHLYRAIEEATALYRREAERRGLEFKLEVRDVPTFVVGDSKKMTTVVQNLVANALKYTEKGEIAVQCSTYEEPEGLRRENQTVIQIVVADTGIGIGGVKLESIFREFEQVESADTTGSDQVGGVGLGLAVVARIVEQLGGQLRVDSIVDEGSRFSFLLPLSICQQTPMSDESGNHSTSDHSSAVSSRASFKPNTQSATSEIDNLVEALSASHLVGPLPTKPGSQGVTPDESSDGIFPVTGSQYPIRSVKVDPYNEPALRKATAEATKNLCTPPVVGRGHKPNKLGFFSSTSPSMSPSHGPTSPFLHRNDTTSNKLRVLIVEDNDINRFILGKRLNMSGHTVVNTTNGQEAVEMVESDKDFDLVFMDIQMPILDGFGATQRIREIEQQFEAKWGSTPPRLSKRLNGRIPIFAVSASLRESQRDELMRYGLDGWILKPVDFKRLNVVMQGVLDPARRRQDMYKSGCSWESGGWLSSKMPDDPDDAPPITTPSSSATVT</sequence>
<dbReference type="SUPFAM" id="SSF52172">
    <property type="entry name" value="CheY-like"/>
    <property type="match status" value="1"/>
</dbReference>
<dbReference type="InterPro" id="IPR003661">
    <property type="entry name" value="HisK_dim/P_dom"/>
</dbReference>
<dbReference type="PROSITE" id="PS50110">
    <property type="entry name" value="RESPONSE_REGULATORY"/>
    <property type="match status" value="1"/>
</dbReference>
<dbReference type="OrthoDB" id="2015534at2759"/>
<dbReference type="GO" id="GO:0005524">
    <property type="term" value="F:ATP binding"/>
    <property type="evidence" value="ECO:0007669"/>
    <property type="project" value="UniProtKB-KW"/>
</dbReference>
<keyword evidence="7" id="KW-0067">ATP-binding</keyword>
<feature type="compositionally biased region" description="Low complexity" evidence="12">
    <location>
        <begin position="1590"/>
        <end position="1602"/>
    </location>
</feature>
<evidence type="ECO:0000256" key="9">
    <source>
        <dbReference type="ARBA" id="ARBA00023012"/>
    </source>
</evidence>
<dbReference type="PROSITE" id="PS50109">
    <property type="entry name" value="HIS_KIN"/>
    <property type="match status" value="1"/>
</dbReference>
<dbReference type="EMBL" id="QPFP01000001">
    <property type="protein sequence ID" value="TEB39711.1"/>
    <property type="molecule type" value="Genomic_DNA"/>
</dbReference>
<keyword evidence="10" id="KW-0675">Receptor</keyword>
<evidence type="ECO:0000256" key="5">
    <source>
        <dbReference type="ARBA" id="ARBA00022741"/>
    </source>
</evidence>
<dbReference type="SUPFAM" id="SSF55785">
    <property type="entry name" value="PYP-like sensor domain (PAS domain)"/>
    <property type="match status" value="1"/>
</dbReference>
<dbReference type="SUPFAM" id="SSF47384">
    <property type="entry name" value="Homodimeric domain of signal transducing histidine kinase"/>
    <property type="match status" value="1"/>
</dbReference>
<evidence type="ECO:0000256" key="6">
    <source>
        <dbReference type="ARBA" id="ARBA00022777"/>
    </source>
</evidence>
<dbReference type="PROSITE" id="PS50046">
    <property type="entry name" value="PHYTOCHROME_2"/>
    <property type="match status" value="1"/>
</dbReference>
<feature type="compositionally biased region" description="Polar residues" evidence="12">
    <location>
        <begin position="284"/>
        <end position="296"/>
    </location>
</feature>
<evidence type="ECO:0000256" key="1">
    <source>
        <dbReference type="ARBA" id="ARBA00022543"/>
    </source>
</evidence>
<keyword evidence="9" id="KW-0902">Two-component regulatory system</keyword>
<keyword evidence="6" id="KW-0418">Kinase</keyword>
<keyword evidence="17" id="KW-1185">Reference proteome</keyword>
<proteinExistence type="predicted"/>
<dbReference type="InterPro" id="IPR036890">
    <property type="entry name" value="HATPase_C_sf"/>
</dbReference>
<dbReference type="CDD" id="cd17546">
    <property type="entry name" value="REC_hyHK_CKI1_RcsC-like"/>
    <property type="match status" value="1"/>
</dbReference>
<feature type="compositionally biased region" description="Basic and acidic residues" evidence="12">
    <location>
        <begin position="88"/>
        <end position="106"/>
    </location>
</feature>
<dbReference type="Pfam" id="PF01590">
    <property type="entry name" value="GAF"/>
    <property type="match status" value="1"/>
</dbReference>
<evidence type="ECO:0000259" key="14">
    <source>
        <dbReference type="PROSITE" id="PS50109"/>
    </source>
</evidence>
<comment type="caution">
    <text evidence="16">The sequence shown here is derived from an EMBL/GenBank/DDBJ whole genome shotgun (WGS) entry which is preliminary data.</text>
</comment>
<dbReference type="Gene3D" id="3.30.450.270">
    <property type="match status" value="1"/>
</dbReference>
<dbReference type="Pfam" id="PF08446">
    <property type="entry name" value="PAS_2"/>
    <property type="match status" value="1"/>
</dbReference>
<feature type="domain" description="Response regulatory" evidence="15">
    <location>
        <begin position="1422"/>
        <end position="1556"/>
    </location>
</feature>
<evidence type="ECO:0000313" key="17">
    <source>
        <dbReference type="Proteomes" id="UP000298030"/>
    </source>
</evidence>
<feature type="domain" description="Histidine kinase" evidence="14">
    <location>
        <begin position="1040"/>
        <end position="1268"/>
    </location>
</feature>
<dbReference type="GO" id="GO:0009584">
    <property type="term" value="P:detection of visible light"/>
    <property type="evidence" value="ECO:0007669"/>
    <property type="project" value="InterPro"/>
</dbReference>
<evidence type="ECO:0000256" key="8">
    <source>
        <dbReference type="ARBA" id="ARBA00022991"/>
    </source>
</evidence>
<evidence type="ECO:0000256" key="3">
    <source>
        <dbReference type="ARBA" id="ARBA00022606"/>
    </source>
</evidence>
<feature type="region of interest" description="Disordered" evidence="12">
    <location>
        <begin position="530"/>
        <end position="580"/>
    </location>
</feature>
<keyword evidence="2 11" id="KW-0597">Phosphoprotein</keyword>
<dbReference type="SUPFAM" id="SSF55781">
    <property type="entry name" value="GAF domain-like"/>
    <property type="match status" value="2"/>
</dbReference>
<dbReference type="STRING" id="71717.A0A4Y7U0C5"/>
<dbReference type="PRINTS" id="PR00344">
    <property type="entry name" value="BCTRLSENSOR"/>
</dbReference>
<organism evidence="16 17">
    <name type="scientific">Coprinellus micaceus</name>
    <name type="common">Glistening ink-cap mushroom</name>
    <name type="synonym">Coprinus micaceus</name>
    <dbReference type="NCBI Taxonomy" id="71717"/>
    <lineage>
        <taxon>Eukaryota</taxon>
        <taxon>Fungi</taxon>
        <taxon>Dikarya</taxon>
        <taxon>Basidiomycota</taxon>
        <taxon>Agaricomycotina</taxon>
        <taxon>Agaricomycetes</taxon>
        <taxon>Agaricomycetidae</taxon>
        <taxon>Agaricales</taxon>
        <taxon>Agaricineae</taxon>
        <taxon>Psathyrellaceae</taxon>
        <taxon>Coprinellus</taxon>
    </lineage>
</organism>
<gene>
    <name evidence="16" type="ORF">FA13DRAFT_1723921</name>
</gene>
<feature type="compositionally biased region" description="Polar residues" evidence="12">
    <location>
        <begin position="541"/>
        <end position="560"/>
    </location>
</feature>
<dbReference type="SMART" id="SM00448">
    <property type="entry name" value="REC"/>
    <property type="match status" value="1"/>
</dbReference>
<dbReference type="Gene3D" id="3.30.565.10">
    <property type="entry name" value="Histidine kinase-like ATPase, C-terminal domain"/>
    <property type="match status" value="1"/>
</dbReference>
<dbReference type="Pfam" id="PF00360">
    <property type="entry name" value="PHY"/>
    <property type="match status" value="1"/>
</dbReference>
<evidence type="ECO:0000256" key="11">
    <source>
        <dbReference type="PROSITE-ProRule" id="PRU00169"/>
    </source>
</evidence>
<feature type="compositionally biased region" description="Low complexity" evidence="12">
    <location>
        <begin position="530"/>
        <end position="540"/>
    </location>
</feature>
<feature type="region of interest" description="Disordered" evidence="12">
    <location>
        <begin position="210"/>
        <end position="236"/>
    </location>
</feature>
<dbReference type="InterPro" id="IPR001789">
    <property type="entry name" value="Sig_transdc_resp-reg_receiver"/>
</dbReference>
<feature type="region of interest" description="Disordered" evidence="12">
    <location>
        <begin position="266"/>
        <end position="340"/>
    </location>
</feature>
<dbReference type="Proteomes" id="UP000298030">
    <property type="component" value="Unassembled WGS sequence"/>
</dbReference>
<evidence type="ECO:0000259" key="13">
    <source>
        <dbReference type="PROSITE" id="PS50046"/>
    </source>
</evidence>
<keyword evidence="1" id="KW-0600">Photoreceptor protein</keyword>
<dbReference type="SUPFAM" id="SSF55874">
    <property type="entry name" value="ATPase domain of HSP90 chaperone/DNA topoisomerase II/histidine kinase"/>
    <property type="match status" value="1"/>
</dbReference>
<dbReference type="Gene3D" id="3.30.450.40">
    <property type="match status" value="1"/>
</dbReference>
<reference evidence="16 17" key="1">
    <citation type="journal article" date="2019" name="Nat. Ecol. Evol.">
        <title>Megaphylogeny resolves global patterns of mushroom evolution.</title>
        <authorList>
            <person name="Varga T."/>
            <person name="Krizsan K."/>
            <person name="Foldi C."/>
            <person name="Dima B."/>
            <person name="Sanchez-Garcia M."/>
            <person name="Sanchez-Ramirez S."/>
            <person name="Szollosi G.J."/>
            <person name="Szarkandi J.G."/>
            <person name="Papp V."/>
            <person name="Albert L."/>
            <person name="Andreopoulos W."/>
            <person name="Angelini C."/>
            <person name="Antonin V."/>
            <person name="Barry K.W."/>
            <person name="Bougher N.L."/>
            <person name="Buchanan P."/>
            <person name="Buyck B."/>
            <person name="Bense V."/>
            <person name="Catcheside P."/>
            <person name="Chovatia M."/>
            <person name="Cooper J."/>
            <person name="Damon W."/>
            <person name="Desjardin D."/>
            <person name="Finy P."/>
            <person name="Geml J."/>
            <person name="Haridas S."/>
            <person name="Hughes K."/>
            <person name="Justo A."/>
            <person name="Karasinski D."/>
            <person name="Kautmanova I."/>
            <person name="Kiss B."/>
            <person name="Kocsube S."/>
            <person name="Kotiranta H."/>
            <person name="LaButti K.M."/>
            <person name="Lechner B.E."/>
            <person name="Liimatainen K."/>
            <person name="Lipzen A."/>
            <person name="Lukacs Z."/>
            <person name="Mihaltcheva S."/>
            <person name="Morgado L.N."/>
            <person name="Niskanen T."/>
            <person name="Noordeloos M.E."/>
            <person name="Ohm R.A."/>
            <person name="Ortiz-Santana B."/>
            <person name="Ovrebo C."/>
            <person name="Racz N."/>
            <person name="Riley R."/>
            <person name="Savchenko A."/>
            <person name="Shiryaev A."/>
            <person name="Soop K."/>
            <person name="Spirin V."/>
            <person name="Szebenyi C."/>
            <person name="Tomsovsky M."/>
            <person name="Tulloss R.E."/>
            <person name="Uehling J."/>
            <person name="Grigoriev I.V."/>
            <person name="Vagvolgyi C."/>
            <person name="Papp T."/>
            <person name="Martin F.M."/>
            <person name="Miettinen O."/>
            <person name="Hibbett D.S."/>
            <person name="Nagy L.G."/>
        </authorList>
    </citation>
    <scope>NUCLEOTIDE SEQUENCE [LARGE SCALE GENOMIC DNA]</scope>
    <source>
        <strain evidence="16 17">FP101781</strain>
    </source>
</reference>
<dbReference type="InterPro" id="IPR036097">
    <property type="entry name" value="HisK_dim/P_sf"/>
</dbReference>
<dbReference type="InterPro" id="IPR011006">
    <property type="entry name" value="CheY-like_superfamily"/>
</dbReference>
<evidence type="ECO:0000313" key="16">
    <source>
        <dbReference type="EMBL" id="TEB39711.1"/>
    </source>
</evidence>
<dbReference type="CDD" id="cd00082">
    <property type="entry name" value="HisKA"/>
    <property type="match status" value="1"/>
</dbReference>
<feature type="compositionally biased region" description="Basic and acidic residues" evidence="12">
    <location>
        <begin position="1"/>
        <end position="11"/>
    </location>
</feature>
<keyword evidence="5" id="KW-0547">Nucleotide-binding</keyword>
<dbReference type="Gene3D" id="3.30.450.20">
    <property type="entry name" value="PAS domain"/>
    <property type="match status" value="1"/>
</dbReference>
<dbReference type="InterPro" id="IPR016132">
    <property type="entry name" value="Phyto_chromo_attachment"/>
</dbReference>
<dbReference type="SMART" id="SM00387">
    <property type="entry name" value="HATPase_c"/>
    <property type="match status" value="1"/>
</dbReference>
<feature type="region of interest" description="Disordered" evidence="12">
    <location>
        <begin position="1273"/>
        <end position="1304"/>
    </location>
</feature>
<feature type="compositionally biased region" description="Low complexity" evidence="12">
    <location>
        <begin position="1281"/>
        <end position="1295"/>
    </location>
</feature>
<feature type="compositionally biased region" description="Basic residues" evidence="12">
    <location>
        <begin position="135"/>
        <end position="150"/>
    </location>
</feature>
<evidence type="ECO:0000256" key="12">
    <source>
        <dbReference type="SAM" id="MobiDB-lite"/>
    </source>
</evidence>
<dbReference type="InterPro" id="IPR013515">
    <property type="entry name" value="Phytochrome_cen-reg"/>
</dbReference>
<dbReference type="InterPro" id="IPR005467">
    <property type="entry name" value="His_kinase_dom"/>
</dbReference>
<evidence type="ECO:0000256" key="10">
    <source>
        <dbReference type="ARBA" id="ARBA00023170"/>
    </source>
</evidence>
<evidence type="ECO:0000256" key="4">
    <source>
        <dbReference type="ARBA" id="ARBA00022679"/>
    </source>
</evidence>
<protein>
    <submittedName>
        <fullName evidence="16">Uncharacterized protein</fullName>
    </submittedName>
</protein>
<dbReference type="Gene3D" id="3.40.50.2300">
    <property type="match status" value="1"/>
</dbReference>
<name>A0A4Y7U0C5_COPMI</name>
<feature type="region of interest" description="Disordered" evidence="12">
    <location>
        <begin position="1"/>
        <end position="21"/>
    </location>
</feature>
<dbReference type="Pfam" id="PF00072">
    <property type="entry name" value="Response_reg"/>
    <property type="match status" value="1"/>
</dbReference>
<dbReference type="InterPro" id="IPR013654">
    <property type="entry name" value="PAS_2"/>
</dbReference>
<dbReference type="InterPro" id="IPR003018">
    <property type="entry name" value="GAF"/>
</dbReference>
<dbReference type="PANTHER" id="PTHR43065">
    <property type="entry name" value="SENSOR HISTIDINE KINASE"/>
    <property type="match status" value="1"/>
</dbReference>
<dbReference type="InterPro" id="IPR043150">
    <property type="entry name" value="Phytochrome_PHY_sf"/>
</dbReference>
<dbReference type="Gene3D" id="1.10.287.130">
    <property type="match status" value="1"/>
</dbReference>
<evidence type="ECO:0000259" key="15">
    <source>
        <dbReference type="PROSITE" id="PS50110"/>
    </source>
</evidence>
<feature type="modified residue" description="4-aspartylphosphate" evidence="11">
    <location>
        <position position="1472"/>
    </location>
</feature>
<dbReference type="GO" id="GO:0009881">
    <property type="term" value="F:photoreceptor activity"/>
    <property type="evidence" value="ECO:0007669"/>
    <property type="project" value="UniProtKB-KW"/>
</dbReference>